<evidence type="ECO:0008006" key="7">
    <source>
        <dbReference type="Google" id="ProtNLM"/>
    </source>
</evidence>
<dbReference type="GO" id="GO:0010112">
    <property type="term" value="P:regulation of systemic acquired resistance"/>
    <property type="evidence" value="ECO:0007669"/>
    <property type="project" value="InterPro"/>
</dbReference>
<accession>A0A6A1UQR1</accession>
<name>A0A6A1UQR1_9ROSI</name>
<feature type="region of interest" description="Disordered" evidence="4">
    <location>
        <begin position="84"/>
        <end position="137"/>
    </location>
</feature>
<dbReference type="InterPro" id="IPR031425">
    <property type="entry name" value="NPR1/NH1-interacting"/>
</dbReference>
<feature type="region of interest" description="Disordered" evidence="4">
    <location>
        <begin position="1"/>
        <end position="24"/>
    </location>
</feature>
<dbReference type="GO" id="GO:0005634">
    <property type="term" value="C:nucleus"/>
    <property type="evidence" value="ECO:0007669"/>
    <property type="project" value="UniProtKB-SubCell"/>
</dbReference>
<comment type="subcellular location">
    <subcellularLocation>
        <location evidence="1">Nucleus</location>
    </subcellularLocation>
</comment>
<dbReference type="PANTHER" id="PTHR33669">
    <property type="entry name" value="PROTEIN NEGATIVE REGULATOR OF RESISTANCE"/>
    <property type="match status" value="1"/>
</dbReference>
<comment type="similarity">
    <text evidence="2">Belongs to the NPR1-interactor family.</text>
</comment>
<dbReference type="AlphaFoldDB" id="A0A6A1UQR1"/>
<dbReference type="Proteomes" id="UP000516437">
    <property type="component" value="Chromosome 8"/>
</dbReference>
<keyword evidence="6" id="KW-1185">Reference proteome</keyword>
<evidence type="ECO:0000313" key="5">
    <source>
        <dbReference type="EMBL" id="KAB1202652.1"/>
    </source>
</evidence>
<reference evidence="5 6" key="1">
    <citation type="journal article" date="2019" name="Plant Biotechnol. J.">
        <title>The red bayberry genome and genetic basis of sex determination.</title>
        <authorList>
            <person name="Jia H.M."/>
            <person name="Jia H.J."/>
            <person name="Cai Q.L."/>
            <person name="Wang Y."/>
            <person name="Zhao H.B."/>
            <person name="Yang W.F."/>
            <person name="Wang G.Y."/>
            <person name="Li Y.H."/>
            <person name="Zhan D.L."/>
            <person name="Shen Y.T."/>
            <person name="Niu Q.F."/>
            <person name="Chang L."/>
            <person name="Qiu J."/>
            <person name="Zhao L."/>
            <person name="Xie H.B."/>
            <person name="Fu W.Y."/>
            <person name="Jin J."/>
            <person name="Li X.W."/>
            <person name="Jiao Y."/>
            <person name="Zhou C.C."/>
            <person name="Tu T."/>
            <person name="Chai C.Y."/>
            <person name="Gao J.L."/>
            <person name="Fan L.J."/>
            <person name="van de Weg E."/>
            <person name="Wang J.Y."/>
            <person name="Gao Z.S."/>
        </authorList>
    </citation>
    <scope>NUCLEOTIDE SEQUENCE [LARGE SCALE GENOMIC DNA]</scope>
    <source>
        <tissue evidence="5">Leaves</tissue>
    </source>
</reference>
<protein>
    <recommendedName>
        <fullName evidence="7">Protein NIM1-INTERACTING 1</fullName>
    </recommendedName>
</protein>
<keyword evidence="3" id="KW-0539">Nucleus</keyword>
<dbReference type="Pfam" id="PF15699">
    <property type="entry name" value="NPR1_interact"/>
    <property type="match status" value="1"/>
</dbReference>
<evidence type="ECO:0000256" key="1">
    <source>
        <dbReference type="ARBA" id="ARBA00004123"/>
    </source>
</evidence>
<proteinExistence type="inferred from homology"/>
<evidence type="ECO:0000313" key="6">
    <source>
        <dbReference type="Proteomes" id="UP000516437"/>
    </source>
</evidence>
<dbReference type="EMBL" id="RXIC02000026">
    <property type="protein sequence ID" value="KAB1202652.1"/>
    <property type="molecule type" value="Genomic_DNA"/>
</dbReference>
<feature type="compositionally biased region" description="Basic and acidic residues" evidence="4">
    <location>
        <begin position="95"/>
        <end position="113"/>
    </location>
</feature>
<evidence type="ECO:0000256" key="4">
    <source>
        <dbReference type="SAM" id="MobiDB-lite"/>
    </source>
</evidence>
<organism evidence="5 6">
    <name type="scientific">Morella rubra</name>
    <name type="common">Chinese bayberry</name>
    <dbReference type="NCBI Taxonomy" id="262757"/>
    <lineage>
        <taxon>Eukaryota</taxon>
        <taxon>Viridiplantae</taxon>
        <taxon>Streptophyta</taxon>
        <taxon>Embryophyta</taxon>
        <taxon>Tracheophyta</taxon>
        <taxon>Spermatophyta</taxon>
        <taxon>Magnoliopsida</taxon>
        <taxon>eudicotyledons</taxon>
        <taxon>Gunneridae</taxon>
        <taxon>Pentapetalae</taxon>
        <taxon>rosids</taxon>
        <taxon>fabids</taxon>
        <taxon>Fagales</taxon>
        <taxon>Myricaceae</taxon>
        <taxon>Morella</taxon>
    </lineage>
</organism>
<dbReference type="OrthoDB" id="1304316at2759"/>
<sequence length="137" mass="15794">MEGPASKKRKFCPDPDTEEDDEQKMEKFFALIRKIREARERLLRSGSDITKAMETEHTKNRKVEAGQKQIEVWKPSFEREDFMKERGTSLAGSPQKEEGTPMKEVMDHEEGLDLKLSLGSTVTKKEEEPKTSSCRCQ</sequence>
<dbReference type="PANTHER" id="PTHR33669:SF14">
    <property type="entry name" value="NRR REPRESSOR HOMOLOG 3"/>
    <property type="match status" value="1"/>
</dbReference>
<evidence type="ECO:0000256" key="3">
    <source>
        <dbReference type="ARBA" id="ARBA00023242"/>
    </source>
</evidence>
<evidence type="ECO:0000256" key="2">
    <source>
        <dbReference type="ARBA" id="ARBA00009937"/>
    </source>
</evidence>
<gene>
    <name evidence="5" type="ORF">CJ030_MR8G020272</name>
</gene>
<comment type="caution">
    <text evidence="5">The sequence shown here is derived from an EMBL/GenBank/DDBJ whole genome shotgun (WGS) entry which is preliminary data.</text>
</comment>
<feature type="compositionally biased region" description="Basic residues" evidence="4">
    <location>
        <begin position="1"/>
        <end position="10"/>
    </location>
</feature>